<keyword evidence="4" id="KW-0479">Metal-binding</keyword>
<dbReference type="Gene3D" id="3.40.50.1000">
    <property type="entry name" value="HAD superfamily/HAD-like"/>
    <property type="match status" value="1"/>
</dbReference>
<reference evidence="8" key="1">
    <citation type="journal article" date="2019" name="Int. J. Syst. Evol. Microbiol.">
        <title>The Global Catalogue of Microorganisms (GCM) 10K type strain sequencing project: providing services to taxonomists for standard genome sequencing and annotation.</title>
        <authorList>
            <consortium name="The Broad Institute Genomics Platform"/>
            <consortium name="The Broad Institute Genome Sequencing Center for Infectious Disease"/>
            <person name="Wu L."/>
            <person name="Ma J."/>
        </authorList>
    </citation>
    <scope>NUCLEOTIDE SEQUENCE [LARGE SCALE GENOMIC DNA]</scope>
    <source>
        <strain evidence="8">KCTC 42217</strain>
    </source>
</reference>
<dbReference type="PANTHER" id="PTHR21485:SF3">
    <property type="entry name" value="N-ACYLNEURAMINATE CYTIDYLYLTRANSFERASE"/>
    <property type="match status" value="1"/>
</dbReference>
<comment type="cofactor">
    <cofactor evidence="1">
        <name>Mg(2+)</name>
        <dbReference type="ChEBI" id="CHEBI:18420"/>
    </cofactor>
</comment>
<proteinExistence type="inferred from homology"/>
<evidence type="ECO:0000313" key="7">
    <source>
        <dbReference type="EMBL" id="MFD2163926.1"/>
    </source>
</evidence>
<comment type="similarity">
    <text evidence="2">Belongs to the KdsC family.</text>
</comment>
<organism evidence="7 8">
    <name type="scientific">Paradesertivirga mongoliensis</name>
    <dbReference type="NCBI Taxonomy" id="2100740"/>
    <lineage>
        <taxon>Bacteria</taxon>
        <taxon>Pseudomonadati</taxon>
        <taxon>Bacteroidota</taxon>
        <taxon>Sphingobacteriia</taxon>
        <taxon>Sphingobacteriales</taxon>
        <taxon>Sphingobacteriaceae</taxon>
        <taxon>Paradesertivirga</taxon>
    </lineage>
</organism>
<gene>
    <name evidence="7" type="ORF">ACFSJU_16070</name>
</gene>
<dbReference type="EMBL" id="JBHUHZ010000003">
    <property type="protein sequence ID" value="MFD2163926.1"/>
    <property type="molecule type" value="Genomic_DNA"/>
</dbReference>
<dbReference type="InterPro" id="IPR010023">
    <property type="entry name" value="KdsC_fam"/>
</dbReference>
<keyword evidence="5" id="KW-0378">Hydrolase</keyword>
<dbReference type="PANTHER" id="PTHR21485">
    <property type="entry name" value="HAD SUPERFAMILY MEMBERS CMAS AND KDSC"/>
    <property type="match status" value="1"/>
</dbReference>
<comment type="subunit">
    <text evidence="3">Homotetramer.</text>
</comment>
<keyword evidence="6" id="KW-0460">Magnesium</keyword>
<dbReference type="InterPro" id="IPR050793">
    <property type="entry name" value="CMP-NeuNAc_synthase"/>
</dbReference>
<dbReference type="Pfam" id="PF08282">
    <property type="entry name" value="Hydrolase_3"/>
    <property type="match status" value="1"/>
</dbReference>
<dbReference type="CDD" id="cd01630">
    <property type="entry name" value="HAD_KDO-like"/>
    <property type="match status" value="1"/>
</dbReference>
<accession>A0ABW4ZQ49</accession>
<comment type="caution">
    <text evidence="7">The sequence shown here is derived from an EMBL/GenBank/DDBJ whole genome shotgun (WGS) entry which is preliminary data.</text>
</comment>
<evidence type="ECO:0000256" key="3">
    <source>
        <dbReference type="ARBA" id="ARBA00011881"/>
    </source>
</evidence>
<dbReference type="SFLD" id="SFLDG01136">
    <property type="entry name" value="C1.6:_Phosphoserine_Phosphatas"/>
    <property type="match status" value="1"/>
</dbReference>
<evidence type="ECO:0000256" key="1">
    <source>
        <dbReference type="ARBA" id="ARBA00001946"/>
    </source>
</evidence>
<keyword evidence="8" id="KW-1185">Reference proteome</keyword>
<protein>
    <submittedName>
        <fullName evidence="7">KdsC family phosphatase</fullName>
    </submittedName>
</protein>
<dbReference type="SFLD" id="SFLDG01138">
    <property type="entry name" value="C1.6.2:_Deoxy-d-mannose-octulo"/>
    <property type="match status" value="1"/>
</dbReference>
<dbReference type="InterPro" id="IPR036412">
    <property type="entry name" value="HAD-like_sf"/>
</dbReference>
<evidence type="ECO:0000256" key="6">
    <source>
        <dbReference type="ARBA" id="ARBA00022842"/>
    </source>
</evidence>
<sequence length="178" mass="19600">MFLNKLKQIKAFVLDIDGVLTDATIHVTESGEQLRRFNVRDGYAMQLAVKKGYFICVISGGKSESVILRLKGLGITDVHLGITQKLAVYHKFLAEHKLSDEQVIYMGDDIPDLPVMKVAGASTCPADAVEEVKEISDYISAKNGGEGCVRDIIEKVLKVQDNWYDNNPTAQEDSIPSA</sequence>
<dbReference type="RefSeq" id="WP_255904870.1">
    <property type="nucleotide sequence ID" value="NZ_JAFMZO010000004.1"/>
</dbReference>
<evidence type="ECO:0000313" key="8">
    <source>
        <dbReference type="Proteomes" id="UP001597387"/>
    </source>
</evidence>
<evidence type="ECO:0000256" key="2">
    <source>
        <dbReference type="ARBA" id="ARBA00005893"/>
    </source>
</evidence>
<dbReference type="PIRSF" id="PIRSF006118">
    <property type="entry name" value="KDO8-P_Ptase"/>
    <property type="match status" value="1"/>
</dbReference>
<dbReference type="InterPro" id="IPR023214">
    <property type="entry name" value="HAD_sf"/>
</dbReference>
<evidence type="ECO:0000256" key="4">
    <source>
        <dbReference type="ARBA" id="ARBA00022723"/>
    </source>
</evidence>
<evidence type="ECO:0000256" key="5">
    <source>
        <dbReference type="ARBA" id="ARBA00022801"/>
    </source>
</evidence>
<dbReference type="NCBIfam" id="TIGR01670">
    <property type="entry name" value="KdsC-phosphatas"/>
    <property type="match status" value="1"/>
</dbReference>
<dbReference type="SUPFAM" id="SSF56784">
    <property type="entry name" value="HAD-like"/>
    <property type="match status" value="1"/>
</dbReference>
<dbReference type="SFLD" id="SFLDS00003">
    <property type="entry name" value="Haloacid_Dehalogenase"/>
    <property type="match status" value="1"/>
</dbReference>
<dbReference type="Proteomes" id="UP001597387">
    <property type="component" value="Unassembled WGS sequence"/>
</dbReference>
<name>A0ABW4ZQ49_9SPHI</name>